<evidence type="ECO:0000256" key="4">
    <source>
        <dbReference type="RuleBase" id="RU003744"/>
    </source>
</evidence>
<evidence type="ECO:0000313" key="7">
    <source>
        <dbReference type="EMBL" id="MCQ1060938.1"/>
    </source>
</evidence>
<dbReference type="Proteomes" id="UP001524460">
    <property type="component" value="Unassembled WGS sequence"/>
</dbReference>
<reference evidence="7 8" key="1">
    <citation type="submission" date="2022-07" db="EMBL/GenBank/DDBJ databases">
        <title>Photobacterium pectinilyticum sp. nov., a marine bacterium isolated from surface seawater of Qingdao offshore.</title>
        <authorList>
            <person name="Wang X."/>
        </authorList>
    </citation>
    <scope>NUCLEOTIDE SEQUENCE [LARGE SCALE GENOMIC DNA]</scope>
    <source>
        <strain evidence="7 8">ZSDE20</strain>
    </source>
</reference>
<dbReference type="SUPFAM" id="SSF53850">
    <property type="entry name" value="Periplasmic binding protein-like II"/>
    <property type="match status" value="1"/>
</dbReference>
<organism evidence="7 8">
    <name type="scientific">Photobacterium pectinilyticum</name>
    <dbReference type="NCBI Taxonomy" id="2906793"/>
    <lineage>
        <taxon>Bacteria</taxon>
        <taxon>Pseudomonadati</taxon>
        <taxon>Pseudomonadota</taxon>
        <taxon>Gammaproteobacteria</taxon>
        <taxon>Vibrionales</taxon>
        <taxon>Vibrionaceae</taxon>
        <taxon>Photobacterium</taxon>
    </lineage>
</organism>
<keyword evidence="8" id="KW-1185">Reference proteome</keyword>
<protein>
    <submittedName>
        <fullName evidence="7">Transporter substrate-binding domain-containing protein</fullName>
    </submittedName>
</protein>
<evidence type="ECO:0000313" key="8">
    <source>
        <dbReference type="Proteomes" id="UP001524460"/>
    </source>
</evidence>
<comment type="similarity">
    <text evidence="2 4">Belongs to the bacterial solute-binding protein 3 family.</text>
</comment>
<dbReference type="Pfam" id="PF00497">
    <property type="entry name" value="SBP_bac_3"/>
    <property type="match status" value="1"/>
</dbReference>
<keyword evidence="3 5" id="KW-0732">Signal</keyword>
<dbReference type="InterPro" id="IPR001638">
    <property type="entry name" value="Solute-binding_3/MltF_N"/>
</dbReference>
<sequence length="261" mass="28383">MFNKTLVGFFSLLLCLSSFIVNASQLEDIKTSGVIKVAVPQDFPPFGFVSTDMSLQGYDIDMAEYIAKSMGVRLELVPVTSANRVPYLQTRKVDLIISSLGKNAERQRAIDFSAAYAPFFLGVFGKEGVDVSSVEGLSGQVVGVTRGSVEDIELSKLAGKDVTIRRFEDNNTTISAYVSGQVDLIATGNVIASEIATKFPKRHPETKFAIKNSPCFIGVRKGQKSLLTEVNSLIQQAYTEGKLNDMSVNWLKLPLPADLAS</sequence>
<gene>
    <name evidence="7" type="ORF">NHN17_23110</name>
</gene>
<evidence type="ECO:0000259" key="6">
    <source>
        <dbReference type="SMART" id="SM00062"/>
    </source>
</evidence>
<dbReference type="RefSeq" id="WP_255045034.1">
    <property type="nucleotide sequence ID" value="NZ_JANEYT010000098.1"/>
</dbReference>
<evidence type="ECO:0000256" key="3">
    <source>
        <dbReference type="ARBA" id="ARBA00022729"/>
    </source>
</evidence>
<comment type="subcellular location">
    <subcellularLocation>
        <location evidence="1">Cell envelope</location>
    </subcellularLocation>
</comment>
<dbReference type="SMART" id="SM00062">
    <property type="entry name" value="PBPb"/>
    <property type="match status" value="1"/>
</dbReference>
<name>A0ABT1N880_9GAMM</name>
<dbReference type="Gene3D" id="3.40.190.10">
    <property type="entry name" value="Periplasmic binding protein-like II"/>
    <property type="match status" value="2"/>
</dbReference>
<evidence type="ECO:0000256" key="5">
    <source>
        <dbReference type="SAM" id="SignalP"/>
    </source>
</evidence>
<dbReference type="InterPro" id="IPR018313">
    <property type="entry name" value="SBP_3_CS"/>
</dbReference>
<feature type="domain" description="Solute-binding protein family 3/N-terminal" evidence="6">
    <location>
        <begin position="34"/>
        <end position="254"/>
    </location>
</feature>
<dbReference type="EMBL" id="JANEYT010000098">
    <property type="protein sequence ID" value="MCQ1060938.1"/>
    <property type="molecule type" value="Genomic_DNA"/>
</dbReference>
<comment type="caution">
    <text evidence="7">The sequence shown here is derived from an EMBL/GenBank/DDBJ whole genome shotgun (WGS) entry which is preliminary data.</text>
</comment>
<feature type="signal peptide" evidence="5">
    <location>
        <begin position="1"/>
        <end position="23"/>
    </location>
</feature>
<evidence type="ECO:0000256" key="2">
    <source>
        <dbReference type="ARBA" id="ARBA00010333"/>
    </source>
</evidence>
<dbReference type="PANTHER" id="PTHR35936:SF37">
    <property type="entry name" value="AMINO ACID ABC TRANSPORTER SUBSTRATE-BINDING PROTEIN"/>
    <property type="match status" value="1"/>
</dbReference>
<dbReference type="PROSITE" id="PS01039">
    <property type="entry name" value="SBP_BACTERIAL_3"/>
    <property type="match status" value="1"/>
</dbReference>
<evidence type="ECO:0000256" key="1">
    <source>
        <dbReference type="ARBA" id="ARBA00004196"/>
    </source>
</evidence>
<proteinExistence type="inferred from homology"/>
<feature type="chain" id="PRO_5046154359" evidence="5">
    <location>
        <begin position="24"/>
        <end position="261"/>
    </location>
</feature>
<accession>A0ABT1N880</accession>
<dbReference type="CDD" id="cd01072">
    <property type="entry name" value="PBP2_SMa0082_like"/>
    <property type="match status" value="1"/>
</dbReference>
<dbReference type="PANTHER" id="PTHR35936">
    <property type="entry name" value="MEMBRANE-BOUND LYTIC MUREIN TRANSGLYCOSYLASE F"/>
    <property type="match status" value="1"/>
</dbReference>